<keyword evidence="2" id="KW-1185">Reference proteome</keyword>
<dbReference type="AlphaFoldDB" id="A0A919BF04"/>
<sequence length="305" mass="34917">MKNEVTVQDISEFQLELHQTYKKHPILAAILKQLENVEDFDFWQYQQQFAKLLSSDFVEQAVNKELGAFLEEDFYQLPLYFNNGRAKGWVILNTPYFRFNTYFFDGALVNDYRTNNKNKTFSIQTSPQDLLMYFPKAKGAILDLYECVEQNAESDIAPQVRLKESIQLQDGQFVEIKAGLHATHFREITKNLTYYEVSSVSSAARMVGEYDLNSLSLLGLSAANLSSSRAEMFSEMVASLQHKESAPVLKKLCQHRDHFVRWSAATSLYSLDNDAGEEMIQSLTQDPHPDVRQTAQKCVAMFAAQ</sequence>
<reference evidence="1" key="1">
    <citation type="journal article" date="2014" name="Int. J. Syst. Evol. Microbiol.">
        <title>Complete genome sequence of Corynebacterium casei LMG S-19264T (=DSM 44701T), isolated from a smear-ripened cheese.</title>
        <authorList>
            <consortium name="US DOE Joint Genome Institute (JGI-PGF)"/>
            <person name="Walter F."/>
            <person name="Albersmeier A."/>
            <person name="Kalinowski J."/>
            <person name="Ruckert C."/>
        </authorList>
    </citation>
    <scope>NUCLEOTIDE SEQUENCE</scope>
    <source>
        <strain evidence="1">KCTC 42731</strain>
    </source>
</reference>
<dbReference type="Gene3D" id="1.25.10.10">
    <property type="entry name" value="Leucine-rich Repeat Variant"/>
    <property type="match status" value="1"/>
</dbReference>
<dbReference type="SUPFAM" id="SSF48371">
    <property type="entry name" value="ARM repeat"/>
    <property type="match status" value="1"/>
</dbReference>
<protein>
    <recommendedName>
        <fullName evidence="3">HEAT repeat domain-containing protein</fullName>
    </recommendedName>
</protein>
<dbReference type="Proteomes" id="UP000623842">
    <property type="component" value="Unassembled WGS sequence"/>
</dbReference>
<evidence type="ECO:0008006" key="3">
    <source>
        <dbReference type="Google" id="ProtNLM"/>
    </source>
</evidence>
<dbReference type="Pfam" id="PF13646">
    <property type="entry name" value="HEAT_2"/>
    <property type="match status" value="1"/>
</dbReference>
<dbReference type="InterPro" id="IPR011989">
    <property type="entry name" value="ARM-like"/>
</dbReference>
<proteinExistence type="predicted"/>
<evidence type="ECO:0000313" key="1">
    <source>
        <dbReference type="EMBL" id="GHF84284.1"/>
    </source>
</evidence>
<organism evidence="1 2">
    <name type="scientific">Thalassotalea marina</name>
    <dbReference type="NCBI Taxonomy" id="1673741"/>
    <lineage>
        <taxon>Bacteria</taxon>
        <taxon>Pseudomonadati</taxon>
        <taxon>Pseudomonadota</taxon>
        <taxon>Gammaproteobacteria</taxon>
        <taxon>Alteromonadales</taxon>
        <taxon>Colwelliaceae</taxon>
        <taxon>Thalassotalea</taxon>
    </lineage>
</organism>
<evidence type="ECO:0000313" key="2">
    <source>
        <dbReference type="Proteomes" id="UP000623842"/>
    </source>
</evidence>
<dbReference type="EMBL" id="BNCK01000002">
    <property type="protein sequence ID" value="GHF84284.1"/>
    <property type="molecule type" value="Genomic_DNA"/>
</dbReference>
<comment type="caution">
    <text evidence="1">The sequence shown here is derived from an EMBL/GenBank/DDBJ whole genome shotgun (WGS) entry which is preliminary data.</text>
</comment>
<name>A0A919BF04_9GAMM</name>
<dbReference type="RefSeq" id="WP_189767817.1">
    <property type="nucleotide sequence ID" value="NZ_BNCK01000002.1"/>
</dbReference>
<reference evidence="1" key="2">
    <citation type="submission" date="2020-09" db="EMBL/GenBank/DDBJ databases">
        <authorList>
            <person name="Sun Q."/>
            <person name="Kim S."/>
        </authorList>
    </citation>
    <scope>NUCLEOTIDE SEQUENCE</scope>
    <source>
        <strain evidence="1">KCTC 42731</strain>
    </source>
</reference>
<gene>
    <name evidence="1" type="ORF">GCM10017161_09600</name>
</gene>
<accession>A0A919BF04</accession>
<dbReference type="InterPro" id="IPR016024">
    <property type="entry name" value="ARM-type_fold"/>
</dbReference>